<dbReference type="NCBIfam" id="TIGR00912">
    <property type="entry name" value="2A0309"/>
    <property type="match status" value="1"/>
</dbReference>
<name>A0A2G8ISA6_BACPU</name>
<dbReference type="GO" id="GO:0016020">
    <property type="term" value="C:membrane"/>
    <property type="evidence" value="ECO:0007669"/>
    <property type="project" value="UniProtKB-SubCell"/>
</dbReference>
<keyword evidence="6 8" id="KW-1133">Transmembrane helix</keyword>
<feature type="transmembrane region" description="Helical" evidence="8">
    <location>
        <begin position="148"/>
        <end position="167"/>
    </location>
</feature>
<keyword evidence="7 8" id="KW-0472">Membrane</keyword>
<keyword evidence="3" id="KW-0813">Transport</keyword>
<evidence type="ECO:0000256" key="3">
    <source>
        <dbReference type="ARBA" id="ARBA00022448"/>
    </source>
</evidence>
<dbReference type="RefSeq" id="WP_099727840.1">
    <property type="nucleotide sequence ID" value="NZ_CP101833.1"/>
</dbReference>
<comment type="caution">
    <text evidence="9">The sequence shown here is derived from an EMBL/GenBank/DDBJ whole genome shotgun (WGS) entry which is preliminary data.</text>
</comment>
<evidence type="ECO:0000256" key="2">
    <source>
        <dbReference type="ARBA" id="ARBA00007998"/>
    </source>
</evidence>
<evidence type="ECO:0000256" key="7">
    <source>
        <dbReference type="ARBA" id="ARBA00023136"/>
    </source>
</evidence>
<feature type="transmembrane region" description="Helical" evidence="8">
    <location>
        <begin position="116"/>
        <end position="136"/>
    </location>
</feature>
<evidence type="ECO:0000256" key="5">
    <source>
        <dbReference type="ARBA" id="ARBA00022692"/>
    </source>
</evidence>
<dbReference type="Proteomes" id="UP000230768">
    <property type="component" value="Unassembled WGS sequence"/>
</dbReference>
<evidence type="ECO:0000256" key="1">
    <source>
        <dbReference type="ARBA" id="ARBA00004141"/>
    </source>
</evidence>
<organism evidence="9 10">
    <name type="scientific">Bacillus pumilus</name>
    <name type="common">Bacillus mesentericus</name>
    <dbReference type="NCBI Taxonomy" id="1408"/>
    <lineage>
        <taxon>Bacteria</taxon>
        <taxon>Bacillati</taxon>
        <taxon>Bacillota</taxon>
        <taxon>Bacilli</taxon>
        <taxon>Bacillales</taxon>
        <taxon>Bacillaceae</taxon>
        <taxon>Bacillus</taxon>
    </lineage>
</organism>
<evidence type="ECO:0000256" key="8">
    <source>
        <dbReference type="SAM" id="Phobius"/>
    </source>
</evidence>
<gene>
    <name evidence="9" type="ORF">CTV99_12400</name>
</gene>
<reference evidence="9 10" key="1">
    <citation type="submission" date="2017-11" db="EMBL/GenBank/DDBJ databases">
        <title>Draft genome sequence of Bacillus pumilus 51_5il from lake Gorkoye (Russia: Novosibirsk region).</title>
        <authorList>
            <person name="Shipova A.A."/>
            <person name="Rozanov A.S."/>
            <person name="Bryanskaya A.V."/>
            <person name="Peltek S.E."/>
        </authorList>
    </citation>
    <scope>NUCLEOTIDE SEQUENCE [LARGE SCALE GENOMIC DNA]</scope>
    <source>
        <strain evidence="9 10">51_5il</strain>
    </source>
</reference>
<keyword evidence="5 8" id="KW-0812">Transmembrane</keyword>
<feature type="transmembrane region" description="Helical" evidence="8">
    <location>
        <begin position="219"/>
        <end position="242"/>
    </location>
</feature>
<dbReference type="AlphaFoldDB" id="A0A2G8ISA6"/>
<dbReference type="EMBL" id="PEKP01000017">
    <property type="protein sequence ID" value="PIK26408.1"/>
    <property type="molecule type" value="Genomic_DNA"/>
</dbReference>
<sequence length="365" mass="42277">MGSSVKEKFQISPFFVFFLINANQVGVGILNFQTNLVRSMNNDGWIAILISGISVNLMIFLIYFMFRKAPSNEFGDITQYVFGKWIGQLFNILYIFYFSFLSLTVLVHYMDVIHVWLFKEIPGLLFASVLLLLVYYIHTGGFRTIAGWAYFSIVLTYWMTFICFYVMKYSHIRFMFPMFDHSFSQIMAGVKDASLSMFGFETLLVYYPFIKNAKTSQKFAHMGALLTTSLNLLVFLVSIAYYSSAQLELTKWPTLTLTSIVKLPFIQRFEFIEVSLWLLLVIPNIAIPLWAASRMAKQVFHTSQRITLIVLSVLILVMFSFFVGATSFESFNKWVEYSGYMLVYGLIVCMIIGLMLKKRWVKKRA</sequence>
<feature type="transmembrane region" description="Helical" evidence="8">
    <location>
        <begin position="274"/>
        <end position="293"/>
    </location>
</feature>
<dbReference type="Pfam" id="PF03845">
    <property type="entry name" value="Spore_permease"/>
    <property type="match status" value="1"/>
</dbReference>
<feature type="transmembrane region" description="Helical" evidence="8">
    <location>
        <begin position="44"/>
        <end position="66"/>
    </location>
</feature>
<evidence type="ECO:0000256" key="4">
    <source>
        <dbReference type="ARBA" id="ARBA00022544"/>
    </source>
</evidence>
<dbReference type="InterPro" id="IPR004761">
    <property type="entry name" value="Spore_GerAB"/>
</dbReference>
<feature type="transmembrane region" description="Helical" evidence="8">
    <location>
        <begin position="305"/>
        <end position="325"/>
    </location>
</feature>
<evidence type="ECO:0000256" key="6">
    <source>
        <dbReference type="ARBA" id="ARBA00022989"/>
    </source>
</evidence>
<proteinExistence type="inferred from homology"/>
<keyword evidence="4" id="KW-0309">Germination</keyword>
<evidence type="ECO:0000313" key="9">
    <source>
        <dbReference type="EMBL" id="PIK26408.1"/>
    </source>
</evidence>
<feature type="transmembrane region" description="Helical" evidence="8">
    <location>
        <begin position="86"/>
        <end position="110"/>
    </location>
</feature>
<dbReference type="PANTHER" id="PTHR34975:SF2">
    <property type="entry name" value="SPORE GERMINATION PROTEIN A2"/>
    <property type="match status" value="1"/>
</dbReference>
<feature type="transmembrane region" description="Helical" evidence="8">
    <location>
        <begin position="337"/>
        <end position="356"/>
    </location>
</feature>
<dbReference type="PANTHER" id="PTHR34975">
    <property type="entry name" value="SPORE GERMINATION PROTEIN A2"/>
    <property type="match status" value="1"/>
</dbReference>
<dbReference type="GO" id="GO:0009847">
    <property type="term" value="P:spore germination"/>
    <property type="evidence" value="ECO:0007669"/>
    <property type="project" value="InterPro"/>
</dbReference>
<evidence type="ECO:0000313" key="10">
    <source>
        <dbReference type="Proteomes" id="UP000230768"/>
    </source>
</evidence>
<comment type="similarity">
    <text evidence="2">Belongs to the amino acid-polyamine-organocation (APC) superfamily. Spore germination protein (SGP) (TC 2.A.3.9) family.</text>
</comment>
<feature type="transmembrane region" description="Helical" evidence="8">
    <location>
        <begin position="12"/>
        <end position="32"/>
    </location>
</feature>
<comment type="subcellular location">
    <subcellularLocation>
        <location evidence="1">Membrane</location>
        <topology evidence="1">Multi-pass membrane protein</topology>
    </subcellularLocation>
</comment>
<protein>
    <submittedName>
        <fullName evidence="9">Amino acid transporter</fullName>
    </submittedName>
</protein>
<accession>A0A2G8ISA6</accession>